<keyword evidence="3" id="KW-0460">Magnesium</keyword>
<organism evidence="5 6">
    <name type="scientific">Gonapodya prolifera (strain JEL478)</name>
    <name type="common">Monoblepharis prolifera</name>
    <dbReference type="NCBI Taxonomy" id="1344416"/>
    <lineage>
        <taxon>Eukaryota</taxon>
        <taxon>Fungi</taxon>
        <taxon>Fungi incertae sedis</taxon>
        <taxon>Chytridiomycota</taxon>
        <taxon>Chytridiomycota incertae sedis</taxon>
        <taxon>Monoblepharidomycetes</taxon>
        <taxon>Monoblepharidales</taxon>
        <taxon>Gonapodyaceae</taxon>
        <taxon>Gonapodya</taxon>
    </lineage>
</organism>
<dbReference type="AlphaFoldDB" id="A0A139A792"/>
<feature type="active site" description="Proton donor" evidence="1">
    <location>
        <position position="14"/>
    </location>
</feature>
<dbReference type="PANTHER" id="PTHR20889:SF12">
    <property type="entry name" value="LP01149P"/>
    <property type="match status" value="1"/>
</dbReference>
<dbReference type="SUPFAM" id="SSF56784">
    <property type="entry name" value="HAD-like"/>
    <property type="match status" value="1"/>
</dbReference>
<evidence type="ECO:0000256" key="3">
    <source>
        <dbReference type="PIRSR" id="PIRSR031051-3"/>
    </source>
</evidence>
<evidence type="ECO:0000256" key="2">
    <source>
        <dbReference type="PIRSR" id="PIRSR031051-2"/>
    </source>
</evidence>
<dbReference type="PANTHER" id="PTHR20889">
    <property type="entry name" value="PHOSPHATASE, ORPHAN 1, 2"/>
    <property type="match status" value="1"/>
</dbReference>
<feature type="binding site" evidence="2">
    <location>
        <position position="102"/>
    </location>
    <ligand>
        <name>substrate</name>
    </ligand>
</feature>
<evidence type="ECO:0000256" key="1">
    <source>
        <dbReference type="PIRSR" id="PIRSR031051-1"/>
    </source>
</evidence>
<dbReference type="GO" id="GO:0016791">
    <property type="term" value="F:phosphatase activity"/>
    <property type="evidence" value="ECO:0007669"/>
    <property type="project" value="InterPro"/>
</dbReference>
<feature type="binding site" evidence="2">
    <location>
        <position position="23"/>
    </location>
    <ligand>
        <name>substrate</name>
    </ligand>
</feature>
<dbReference type="STRING" id="1344416.A0A139A792"/>
<feature type="binding site" evidence="3">
    <location>
        <position position="222"/>
    </location>
    <ligand>
        <name>Mg(2+)</name>
        <dbReference type="ChEBI" id="CHEBI:18420"/>
    </ligand>
</feature>
<dbReference type="OMA" id="FHSHECQ"/>
<dbReference type="PIRSF" id="PIRSF031051">
    <property type="entry name" value="PyrdxlP_Pase_PHOSPHO2"/>
    <property type="match status" value="1"/>
</dbReference>
<feature type="binding site" evidence="3">
    <location>
        <position position="12"/>
    </location>
    <ligand>
        <name>Mg(2+)</name>
        <dbReference type="ChEBI" id="CHEBI:18420"/>
    </ligand>
</feature>
<evidence type="ECO:0000313" key="6">
    <source>
        <dbReference type="Proteomes" id="UP000070544"/>
    </source>
</evidence>
<dbReference type="EMBL" id="KQ965786">
    <property type="protein sequence ID" value="KXS12584.1"/>
    <property type="molecule type" value="Genomic_DNA"/>
</dbReference>
<gene>
    <name evidence="5" type="ORF">M427DRAFT_34602</name>
</gene>
<evidence type="ECO:0008006" key="7">
    <source>
        <dbReference type="Google" id="ProtNLM"/>
    </source>
</evidence>
<dbReference type="InterPro" id="IPR023214">
    <property type="entry name" value="HAD_sf"/>
</dbReference>
<dbReference type="GO" id="GO:0046872">
    <property type="term" value="F:metal ion binding"/>
    <property type="evidence" value="ECO:0007669"/>
    <property type="project" value="UniProtKB-KW"/>
</dbReference>
<feature type="active site" description="Nucleophile" evidence="1">
    <location>
        <position position="12"/>
    </location>
</feature>
<name>A0A139A792_GONPJ</name>
<evidence type="ECO:0000256" key="4">
    <source>
        <dbReference type="SAM" id="MobiDB-lite"/>
    </source>
</evidence>
<dbReference type="Proteomes" id="UP000070544">
    <property type="component" value="Unassembled WGS sequence"/>
</dbReference>
<proteinExistence type="predicted"/>
<keyword evidence="3" id="KW-0479">Metal-binding</keyword>
<feature type="region of interest" description="Disordered" evidence="4">
    <location>
        <begin position="186"/>
        <end position="211"/>
    </location>
</feature>
<dbReference type="Gene3D" id="3.40.50.1000">
    <property type="entry name" value="HAD superfamily/HAD-like"/>
    <property type="match status" value="2"/>
</dbReference>
<keyword evidence="6" id="KW-1185">Reference proteome</keyword>
<feature type="compositionally biased region" description="Low complexity" evidence="4">
    <location>
        <begin position="200"/>
        <end position="211"/>
    </location>
</feature>
<dbReference type="InterPro" id="IPR036412">
    <property type="entry name" value="HAD-like_sf"/>
</dbReference>
<sequence>MAPTKPFLMIFDFDMSLIDDDCDLVFMKELVPDFGEAIVKRYQNEGGVWTDYVDEVAQEVARRGFGEQDILGALKKARLHPSTADAIRTAGEAGADIVICSDANTYFIEAILRHHDLFRYIKQIITNSAYFSISSTPPRLIISRRTLASDPPHGCDLQTPSCGLNLCKGKEITRLVGPASWQWNWSRTERGKTQGSPWDSPSELSQSSTSQSPYGKIIYVGDGRNDFCPISLLSERDIGMVRKGQKLEKMVDGDSKSKIAARVQKWQDGNDLLAVVNREIAEWKTAGVGSRASAVI</sequence>
<dbReference type="InterPro" id="IPR016965">
    <property type="entry name" value="Pase_PHOSPHO-typ"/>
</dbReference>
<protein>
    <recommendedName>
        <fullName evidence="7">HAD-like protein</fullName>
    </recommendedName>
</protein>
<feature type="binding site" evidence="3">
    <location>
        <position position="14"/>
    </location>
    <ligand>
        <name>Mg(2+)</name>
        <dbReference type="ChEBI" id="CHEBI:18420"/>
    </ligand>
</feature>
<accession>A0A139A792</accession>
<reference evidence="5 6" key="1">
    <citation type="journal article" date="2015" name="Genome Biol. Evol.">
        <title>Phylogenomic analyses indicate that early fungi evolved digesting cell walls of algal ancestors of land plants.</title>
        <authorList>
            <person name="Chang Y."/>
            <person name="Wang S."/>
            <person name="Sekimoto S."/>
            <person name="Aerts A.L."/>
            <person name="Choi C."/>
            <person name="Clum A."/>
            <person name="LaButti K.M."/>
            <person name="Lindquist E.A."/>
            <person name="Yee Ngan C."/>
            <person name="Ohm R.A."/>
            <person name="Salamov A.A."/>
            <person name="Grigoriev I.V."/>
            <person name="Spatafora J.W."/>
            <person name="Berbee M.L."/>
        </authorList>
    </citation>
    <scope>NUCLEOTIDE SEQUENCE [LARGE SCALE GENOMIC DNA]</scope>
    <source>
        <strain evidence="5 6">JEL478</strain>
    </source>
</reference>
<dbReference type="Pfam" id="PF06888">
    <property type="entry name" value="Put_Phosphatase"/>
    <property type="match status" value="2"/>
</dbReference>
<evidence type="ECO:0000313" key="5">
    <source>
        <dbReference type="EMBL" id="KXS12584.1"/>
    </source>
</evidence>
<dbReference type="OrthoDB" id="10267182at2759"/>
<comment type="cofactor">
    <cofactor evidence="3">
        <name>Mg(2+)</name>
        <dbReference type="ChEBI" id="CHEBI:18420"/>
    </cofactor>
</comment>